<comment type="caution">
    <text evidence="3">The sequence shown here is derived from an EMBL/GenBank/DDBJ whole genome shotgun (WGS) entry which is preliminary data.</text>
</comment>
<dbReference type="PROSITE" id="PS50240">
    <property type="entry name" value="TRYPSIN_DOM"/>
    <property type="match status" value="1"/>
</dbReference>
<name>A0AAN7VTW3_9COLE</name>
<feature type="domain" description="Peptidase S1" evidence="2">
    <location>
        <begin position="22"/>
        <end position="242"/>
    </location>
</feature>
<dbReference type="Proteomes" id="UP001329430">
    <property type="component" value="Chromosome 1"/>
</dbReference>
<evidence type="ECO:0000313" key="3">
    <source>
        <dbReference type="EMBL" id="KAK5649788.1"/>
    </source>
</evidence>
<dbReference type="SUPFAM" id="SSF50494">
    <property type="entry name" value="Trypsin-like serine proteases"/>
    <property type="match status" value="1"/>
</dbReference>
<evidence type="ECO:0000259" key="2">
    <source>
        <dbReference type="PROSITE" id="PS50240"/>
    </source>
</evidence>
<dbReference type="GO" id="GO:0004252">
    <property type="term" value="F:serine-type endopeptidase activity"/>
    <property type="evidence" value="ECO:0007669"/>
    <property type="project" value="InterPro"/>
</dbReference>
<sequence>MVCCGSVSSYKENYVSNLPHENVCGIWNPSTNEDIPPWVGMIEVSNSREICVGALINYQYVISTSICTGRDAKRLNIKFGQCITHDSRKSECHFKVKQVKLFPLHNYLHSEDTGIVLLKLARTTTKFNRIPICLPQDQLAVRQRVNLMGLERSSYSEWTGNDISGSALFNDDCNFEADLKYLCFKSENMHFVPYQYILSKFDDNQWYLEGIFNWKEWNGSPSRNMYAIYVYKFTSWIKSNIS</sequence>
<dbReference type="Gene3D" id="2.40.10.10">
    <property type="entry name" value="Trypsin-like serine proteases"/>
    <property type="match status" value="1"/>
</dbReference>
<dbReference type="PANTHER" id="PTHR24253:SF153">
    <property type="entry name" value="SERINE PROTEASE HEPSIN"/>
    <property type="match status" value="1"/>
</dbReference>
<proteinExistence type="predicted"/>
<dbReference type="InterPro" id="IPR009003">
    <property type="entry name" value="Peptidase_S1_PA"/>
</dbReference>
<evidence type="ECO:0000313" key="4">
    <source>
        <dbReference type="Proteomes" id="UP001329430"/>
    </source>
</evidence>
<dbReference type="InterPro" id="IPR001254">
    <property type="entry name" value="Trypsin_dom"/>
</dbReference>
<gene>
    <name evidence="3" type="ORF">RI129_000817</name>
</gene>
<dbReference type="InterPro" id="IPR043504">
    <property type="entry name" value="Peptidase_S1_PA_chymotrypsin"/>
</dbReference>
<reference evidence="3 4" key="1">
    <citation type="journal article" date="2024" name="Insects">
        <title>An Improved Chromosome-Level Genome Assembly of the Firefly Pyrocoelia pectoralis.</title>
        <authorList>
            <person name="Fu X."/>
            <person name="Meyer-Rochow V.B."/>
            <person name="Ballantyne L."/>
            <person name="Zhu X."/>
        </authorList>
    </citation>
    <scope>NUCLEOTIDE SEQUENCE [LARGE SCALE GENOMIC DNA]</scope>
    <source>
        <strain evidence="3">XCY_ONT2</strain>
    </source>
</reference>
<dbReference type="EMBL" id="JAVRBK010000001">
    <property type="protein sequence ID" value="KAK5649788.1"/>
    <property type="molecule type" value="Genomic_DNA"/>
</dbReference>
<dbReference type="AlphaFoldDB" id="A0AAN7VTW3"/>
<evidence type="ECO:0000256" key="1">
    <source>
        <dbReference type="ARBA" id="ARBA00023157"/>
    </source>
</evidence>
<keyword evidence="1" id="KW-1015">Disulfide bond</keyword>
<protein>
    <recommendedName>
        <fullName evidence="2">Peptidase S1 domain-containing protein</fullName>
    </recommendedName>
</protein>
<dbReference type="GO" id="GO:0006508">
    <property type="term" value="P:proteolysis"/>
    <property type="evidence" value="ECO:0007669"/>
    <property type="project" value="InterPro"/>
</dbReference>
<accession>A0AAN7VTW3</accession>
<dbReference type="PANTHER" id="PTHR24253">
    <property type="entry name" value="TRANSMEMBRANE PROTEASE SERINE"/>
    <property type="match status" value="1"/>
</dbReference>
<keyword evidence="4" id="KW-1185">Reference proteome</keyword>
<organism evidence="3 4">
    <name type="scientific">Pyrocoelia pectoralis</name>
    <dbReference type="NCBI Taxonomy" id="417401"/>
    <lineage>
        <taxon>Eukaryota</taxon>
        <taxon>Metazoa</taxon>
        <taxon>Ecdysozoa</taxon>
        <taxon>Arthropoda</taxon>
        <taxon>Hexapoda</taxon>
        <taxon>Insecta</taxon>
        <taxon>Pterygota</taxon>
        <taxon>Neoptera</taxon>
        <taxon>Endopterygota</taxon>
        <taxon>Coleoptera</taxon>
        <taxon>Polyphaga</taxon>
        <taxon>Elateriformia</taxon>
        <taxon>Elateroidea</taxon>
        <taxon>Lampyridae</taxon>
        <taxon>Lampyrinae</taxon>
        <taxon>Pyrocoelia</taxon>
    </lineage>
</organism>
<dbReference type="Pfam" id="PF00089">
    <property type="entry name" value="Trypsin"/>
    <property type="match status" value="1"/>
</dbReference>